<reference evidence="1 2" key="1">
    <citation type="submission" date="2019-02" db="EMBL/GenBank/DDBJ databases">
        <title>Deep-cultivation of Planctomycetes and their phenomic and genomic characterization uncovers novel biology.</title>
        <authorList>
            <person name="Wiegand S."/>
            <person name="Jogler M."/>
            <person name="Boedeker C."/>
            <person name="Pinto D."/>
            <person name="Vollmers J."/>
            <person name="Rivas-Marin E."/>
            <person name="Kohn T."/>
            <person name="Peeters S.H."/>
            <person name="Heuer A."/>
            <person name="Rast P."/>
            <person name="Oberbeckmann S."/>
            <person name="Bunk B."/>
            <person name="Jeske O."/>
            <person name="Meyerdierks A."/>
            <person name="Storesund J.E."/>
            <person name="Kallscheuer N."/>
            <person name="Luecker S."/>
            <person name="Lage O.M."/>
            <person name="Pohl T."/>
            <person name="Merkel B.J."/>
            <person name="Hornburger P."/>
            <person name="Mueller R.-W."/>
            <person name="Bruemmer F."/>
            <person name="Labrenz M."/>
            <person name="Spormann A.M."/>
            <person name="Op Den Camp H."/>
            <person name="Overmann J."/>
            <person name="Amann R."/>
            <person name="Jetten M.S.M."/>
            <person name="Mascher T."/>
            <person name="Medema M.H."/>
            <person name="Devos D.P."/>
            <person name="Kaster A.-K."/>
            <person name="Ovreas L."/>
            <person name="Rohde M."/>
            <person name="Galperin M.Y."/>
            <person name="Jogler C."/>
        </authorList>
    </citation>
    <scope>NUCLEOTIDE SEQUENCE [LARGE SCALE GENOMIC DNA]</scope>
    <source>
        <strain evidence="1 2">Pla22</strain>
    </source>
</reference>
<gene>
    <name evidence="1" type="ORF">Pla22_31590</name>
</gene>
<dbReference type="SUPFAM" id="SSF48452">
    <property type="entry name" value="TPR-like"/>
    <property type="match status" value="1"/>
</dbReference>
<evidence type="ECO:0008006" key="3">
    <source>
        <dbReference type="Google" id="ProtNLM"/>
    </source>
</evidence>
<dbReference type="Proteomes" id="UP000316598">
    <property type="component" value="Unassembled WGS sequence"/>
</dbReference>
<organism evidence="1 2">
    <name type="scientific">Rubripirellula amarantea</name>
    <dbReference type="NCBI Taxonomy" id="2527999"/>
    <lineage>
        <taxon>Bacteria</taxon>
        <taxon>Pseudomonadati</taxon>
        <taxon>Planctomycetota</taxon>
        <taxon>Planctomycetia</taxon>
        <taxon>Pirellulales</taxon>
        <taxon>Pirellulaceae</taxon>
        <taxon>Rubripirellula</taxon>
    </lineage>
</organism>
<comment type="caution">
    <text evidence="1">The sequence shown here is derived from an EMBL/GenBank/DDBJ whole genome shotgun (WGS) entry which is preliminary data.</text>
</comment>
<dbReference type="EMBL" id="SJPI01000002">
    <property type="protein sequence ID" value="TWT50416.1"/>
    <property type="molecule type" value="Genomic_DNA"/>
</dbReference>
<evidence type="ECO:0000313" key="2">
    <source>
        <dbReference type="Proteomes" id="UP000316598"/>
    </source>
</evidence>
<proteinExistence type="predicted"/>
<accession>A0A5C5WHZ0</accession>
<evidence type="ECO:0000313" key="1">
    <source>
        <dbReference type="EMBL" id="TWT50416.1"/>
    </source>
</evidence>
<dbReference type="InterPro" id="IPR011990">
    <property type="entry name" value="TPR-like_helical_dom_sf"/>
</dbReference>
<dbReference type="Gene3D" id="1.25.40.10">
    <property type="entry name" value="Tetratricopeptide repeat domain"/>
    <property type="match status" value="1"/>
</dbReference>
<dbReference type="AlphaFoldDB" id="A0A5C5WHZ0"/>
<keyword evidence="2" id="KW-1185">Reference proteome</keyword>
<name>A0A5C5WHZ0_9BACT</name>
<protein>
    <recommendedName>
        <fullName evidence="3">Tetratricopeptide repeat protein</fullName>
    </recommendedName>
</protein>
<sequence>MAMIAVKRVFQPTCTHDSASVSQRMVDLFARTIKATLVMAGCALIATNSLGCRSTKATAKAMDSRLVRLAEDGNTAYDEGDLNVAVKKYRQAIARAWSMDDPFESGTHAYNLAACLTSLSENAVATDWLIESRAELCRANASTANTWLLEAKIAQSELRLSDADRMVDRAACAKPPCADDGQACQCGRNDPCRESCVTKIPCVGSCFAENEAEESCRVAYQAQIHLARARIAAERYDIPLANEQLSCACELASQVCSEDMQAELQRVSALVHLAKGEYMQAAWHFDKEADHLRLAGTYREIPNTLELAAAAYEQAGLPRDAALRLTRVAKIWFGRGDTTRAWSFVQQASVQAEVAGCESINRRLALIAHEIQQAVLANGQPLSSLSPEVEPMDQLSDQPSEFDWLKNDSLNPFPDVVTATWIPPTK</sequence>